<keyword evidence="14" id="KW-0479">Metal-binding</keyword>
<comment type="similarity">
    <text evidence="9">Belongs to the BBP/SF1 family.</text>
</comment>
<dbReference type="GO" id="GO:0006098">
    <property type="term" value="P:pentose-phosphate shunt"/>
    <property type="evidence" value="ECO:0007669"/>
    <property type="project" value="InterPro"/>
</dbReference>
<comment type="caution">
    <text evidence="27">The sequence shown here is derived from an EMBL/GenBank/DDBJ whole genome shotgun (WGS) entry which is preliminary data.</text>
</comment>
<evidence type="ECO:0000256" key="8">
    <source>
        <dbReference type="ARBA" id="ARBA00009541"/>
    </source>
</evidence>
<dbReference type="NCBIfam" id="TIGR01163">
    <property type="entry name" value="rpe"/>
    <property type="match status" value="1"/>
</dbReference>
<comment type="cofactor">
    <cofactor evidence="5">
        <name>Fe(2+)</name>
        <dbReference type="ChEBI" id="CHEBI:29033"/>
    </cofactor>
</comment>
<dbReference type="InterPro" id="IPR001878">
    <property type="entry name" value="Znf_CCHC"/>
</dbReference>
<dbReference type="Pfam" id="PF00834">
    <property type="entry name" value="Ribul_P_3_epim"/>
    <property type="match status" value="1"/>
</dbReference>
<dbReference type="InterPro" id="IPR036612">
    <property type="entry name" value="KH_dom_type_1_sf"/>
</dbReference>
<comment type="subcellular location">
    <subcellularLocation>
        <location evidence="6">Nucleus</location>
    </subcellularLocation>
</comment>
<keyword evidence="18" id="KW-0413">Isomerase</keyword>
<comment type="cofactor">
    <cofactor evidence="2">
        <name>Mn(2+)</name>
        <dbReference type="ChEBI" id="CHEBI:29035"/>
    </cofactor>
</comment>
<comment type="catalytic activity">
    <reaction evidence="1">
        <text>D-ribulose 5-phosphate = D-xylulose 5-phosphate</text>
        <dbReference type="Rhea" id="RHEA:13677"/>
        <dbReference type="ChEBI" id="CHEBI:57737"/>
        <dbReference type="ChEBI" id="CHEBI:58121"/>
        <dbReference type="EC" id="5.1.3.1"/>
    </reaction>
</comment>
<protein>
    <recommendedName>
        <fullName evidence="12">Branchpoint-bridging protein</fullName>
        <ecNumber evidence="10">5.1.3.1</ecNumber>
    </recommendedName>
    <alternativeName>
        <fullName evidence="22">Pentose-5-phosphate 3-epimerase</fullName>
    </alternativeName>
    <alternativeName>
        <fullName evidence="21">RPE</fullName>
    </alternativeName>
    <alternativeName>
        <fullName evidence="11">Ribulose-phosphate 3-epimerase</fullName>
    </alternativeName>
</protein>
<dbReference type="PROSITE" id="PS01085">
    <property type="entry name" value="RIBUL_P_3_EPIMER_1"/>
    <property type="match status" value="1"/>
</dbReference>
<dbReference type="InterPro" id="IPR026019">
    <property type="entry name" value="Ribul_P_3_epim"/>
</dbReference>
<dbReference type="Gene3D" id="4.10.60.10">
    <property type="entry name" value="Zinc finger, CCHC-type"/>
    <property type="match status" value="1"/>
</dbReference>
<dbReference type="SUPFAM" id="SSF57756">
    <property type="entry name" value="Retrovirus zinc finger-like domains"/>
    <property type="match status" value="1"/>
</dbReference>
<dbReference type="InterPro" id="IPR000056">
    <property type="entry name" value="Ribul_P_3_epim-like"/>
</dbReference>
<evidence type="ECO:0000256" key="3">
    <source>
        <dbReference type="ARBA" id="ARBA00001941"/>
    </source>
</evidence>
<dbReference type="GO" id="GO:0005634">
    <property type="term" value="C:nucleus"/>
    <property type="evidence" value="ECO:0007669"/>
    <property type="project" value="UniProtKB-SubCell"/>
</dbReference>
<dbReference type="Gene3D" id="3.20.20.70">
    <property type="entry name" value="Aldolase class I"/>
    <property type="match status" value="1"/>
</dbReference>
<evidence type="ECO:0000256" key="12">
    <source>
        <dbReference type="ARBA" id="ARBA00017984"/>
    </source>
</evidence>
<evidence type="ECO:0000256" key="9">
    <source>
        <dbReference type="ARBA" id="ARBA00010382"/>
    </source>
</evidence>
<dbReference type="InterPro" id="IPR047086">
    <property type="entry name" value="SF1-HH_sf"/>
</dbReference>
<feature type="compositionally biased region" description="Low complexity" evidence="25">
    <location>
        <begin position="337"/>
        <end position="353"/>
    </location>
</feature>
<keyword evidence="17" id="KW-0508">mRNA splicing</keyword>
<evidence type="ECO:0000256" key="22">
    <source>
        <dbReference type="ARBA" id="ARBA00030599"/>
    </source>
</evidence>
<dbReference type="GO" id="GO:0008380">
    <property type="term" value="P:RNA splicing"/>
    <property type="evidence" value="ECO:0007669"/>
    <property type="project" value="UniProtKB-KW"/>
</dbReference>
<dbReference type="InterPro" id="IPR032570">
    <property type="entry name" value="SF1-HH"/>
</dbReference>
<dbReference type="InterPro" id="IPR011060">
    <property type="entry name" value="RibuloseP-bd_barrel"/>
</dbReference>
<dbReference type="CDD" id="cd02395">
    <property type="entry name" value="KH-I_BBP"/>
    <property type="match status" value="1"/>
</dbReference>
<feature type="domain" description="CCHC-type" evidence="26">
    <location>
        <begin position="246"/>
        <end position="261"/>
    </location>
</feature>
<dbReference type="Gene3D" id="3.30.1370.10">
    <property type="entry name" value="K Homology domain, type 1"/>
    <property type="match status" value="1"/>
</dbReference>
<dbReference type="InterPro" id="IPR055256">
    <property type="entry name" value="KH_1_KHDC4/BBP-like"/>
</dbReference>
<dbReference type="NCBIfam" id="NF004076">
    <property type="entry name" value="PRK05581.1-4"/>
    <property type="match status" value="1"/>
</dbReference>
<organism evidence="27 28">
    <name type="scientific">Coemansia interrupta</name>
    <dbReference type="NCBI Taxonomy" id="1126814"/>
    <lineage>
        <taxon>Eukaryota</taxon>
        <taxon>Fungi</taxon>
        <taxon>Fungi incertae sedis</taxon>
        <taxon>Zoopagomycota</taxon>
        <taxon>Kickxellomycotina</taxon>
        <taxon>Kickxellomycetes</taxon>
        <taxon>Kickxellales</taxon>
        <taxon>Kickxellaceae</taxon>
        <taxon>Coemansia</taxon>
    </lineage>
</organism>
<dbReference type="InterPro" id="IPR004087">
    <property type="entry name" value="KH_dom"/>
</dbReference>
<dbReference type="GO" id="GO:0005975">
    <property type="term" value="P:carbohydrate metabolic process"/>
    <property type="evidence" value="ECO:0007669"/>
    <property type="project" value="InterPro"/>
</dbReference>
<dbReference type="EMBL" id="JANBUM010000183">
    <property type="protein sequence ID" value="KAJ2782192.1"/>
    <property type="molecule type" value="Genomic_DNA"/>
</dbReference>
<gene>
    <name evidence="27" type="ORF">GGI15_002990</name>
</gene>
<evidence type="ECO:0000256" key="15">
    <source>
        <dbReference type="ARBA" id="ARBA00022771"/>
    </source>
</evidence>
<dbReference type="GO" id="GO:0003723">
    <property type="term" value="F:RNA binding"/>
    <property type="evidence" value="ECO:0007669"/>
    <property type="project" value="UniProtKB-UniRule"/>
</dbReference>
<dbReference type="Gene3D" id="6.10.140.1790">
    <property type="match status" value="1"/>
</dbReference>
<evidence type="ECO:0000256" key="11">
    <source>
        <dbReference type="ARBA" id="ARBA00013920"/>
    </source>
</evidence>
<evidence type="ECO:0000256" key="21">
    <source>
        <dbReference type="ARBA" id="ARBA00029933"/>
    </source>
</evidence>
<keyword evidence="20" id="KW-0170">Cobalt</keyword>
<evidence type="ECO:0000256" key="24">
    <source>
        <dbReference type="PROSITE-ProRule" id="PRU00117"/>
    </source>
</evidence>
<dbReference type="EC" id="5.1.3.1" evidence="10"/>
<comment type="cofactor">
    <cofactor evidence="3">
        <name>Co(2+)</name>
        <dbReference type="ChEBI" id="CHEBI:48828"/>
    </cofactor>
</comment>
<keyword evidence="24" id="KW-0694">RNA-binding</keyword>
<evidence type="ECO:0000256" key="13">
    <source>
        <dbReference type="ARBA" id="ARBA00022664"/>
    </source>
</evidence>
<evidence type="ECO:0000256" key="17">
    <source>
        <dbReference type="ARBA" id="ARBA00023187"/>
    </source>
</evidence>
<dbReference type="Pfam" id="PF16275">
    <property type="entry name" value="SF1-HH"/>
    <property type="match status" value="1"/>
</dbReference>
<dbReference type="GO" id="GO:0006397">
    <property type="term" value="P:mRNA processing"/>
    <property type="evidence" value="ECO:0007669"/>
    <property type="project" value="UniProtKB-KW"/>
</dbReference>
<dbReference type="OrthoDB" id="1927044at2759"/>
<evidence type="ECO:0000256" key="16">
    <source>
        <dbReference type="ARBA" id="ARBA00022833"/>
    </source>
</evidence>
<dbReference type="PROSITE" id="PS50084">
    <property type="entry name" value="KH_TYPE_1"/>
    <property type="match status" value="1"/>
</dbReference>
<dbReference type="SUPFAM" id="SSF51366">
    <property type="entry name" value="Ribulose-phoshate binding barrel"/>
    <property type="match status" value="1"/>
</dbReference>
<evidence type="ECO:0000256" key="10">
    <source>
        <dbReference type="ARBA" id="ARBA00013188"/>
    </source>
</evidence>
<name>A0A9W8HGS3_9FUNG</name>
<proteinExistence type="inferred from homology"/>
<dbReference type="PROSITE" id="PS50158">
    <property type="entry name" value="ZF_CCHC"/>
    <property type="match status" value="2"/>
</dbReference>
<evidence type="ECO:0000256" key="18">
    <source>
        <dbReference type="ARBA" id="ARBA00023235"/>
    </source>
</evidence>
<evidence type="ECO:0000256" key="6">
    <source>
        <dbReference type="ARBA" id="ARBA00004123"/>
    </source>
</evidence>
<dbReference type="PROSITE" id="PS01086">
    <property type="entry name" value="RIBUL_P_3_EPIMER_2"/>
    <property type="match status" value="1"/>
</dbReference>
<dbReference type="HAMAP" id="MF_02227">
    <property type="entry name" value="RPE"/>
    <property type="match status" value="1"/>
</dbReference>
<evidence type="ECO:0000256" key="2">
    <source>
        <dbReference type="ARBA" id="ARBA00001936"/>
    </source>
</evidence>
<accession>A0A9W8HGS3</accession>
<dbReference type="Pfam" id="PF00098">
    <property type="entry name" value="zf-CCHC"/>
    <property type="match status" value="1"/>
</dbReference>
<dbReference type="Pfam" id="PF22675">
    <property type="entry name" value="KH-I_KHDC4-BBP"/>
    <property type="match status" value="1"/>
</dbReference>
<evidence type="ECO:0000256" key="20">
    <source>
        <dbReference type="ARBA" id="ARBA00023285"/>
    </source>
</evidence>
<dbReference type="SUPFAM" id="SSF54791">
    <property type="entry name" value="Eukaryotic type KH-domain (KH-domain type I)"/>
    <property type="match status" value="1"/>
</dbReference>
<reference evidence="27" key="1">
    <citation type="submission" date="2022-07" db="EMBL/GenBank/DDBJ databases">
        <title>Phylogenomic reconstructions and comparative analyses of Kickxellomycotina fungi.</title>
        <authorList>
            <person name="Reynolds N.K."/>
            <person name="Stajich J.E."/>
            <person name="Barry K."/>
            <person name="Grigoriev I.V."/>
            <person name="Crous P."/>
            <person name="Smith M.E."/>
        </authorList>
    </citation>
    <scope>NUCLEOTIDE SEQUENCE</scope>
    <source>
        <strain evidence="27">BCRC 34489</strain>
    </source>
</reference>
<evidence type="ECO:0000256" key="4">
    <source>
        <dbReference type="ARBA" id="ARBA00001947"/>
    </source>
</evidence>
<comment type="pathway">
    <text evidence="7">Carbohydrate degradation; pentose phosphate pathway; D-xylulose 5-phosphate from D-ribulose 5-phosphate (non-oxidative stage): step 1/1.</text>
</comment>
<dbReference type="SMART" id="SM00322">
    <property type="entry name" value="KH"/>
    <property type="match status" value="1"/>
</dbReference>
<keyword evidence="13" id="KW-0507">mRNA processing</keyword>
<feature type="region of interest" description="Disordered" evidence="25">
    <location>
        <begin position="1"/>
        <end position="22"/>
    </location>
</feature>
<evidence type="ECO:0000313" key="27">
    <source>
        <dbReference type="EMBL" id="KAJ2782192.1"/>
    </source>
</evidence>
<dbReference type="CDD" id="cd00429">
    <property type="entry name" value="RPE"/>
    <property type="match status" value="1"/>
</dbReference>
<comment type="cofactor">
    <cofactor evidence="4">
        <name>Zn(2+)</name>
        <dbReference type="ChEBI" id="CHEBI:29105"/>
    </cofactor>
</comment>
<keyword evidence="19" id="KW-0539">Nucleus</keyword>
<dbReference type="GO" id="GO:0004750">
    <property type="term" value="F:D-ribulose-phosphate 3-epimerase activity"/>
    <property type="evidence" value="ECO:0007669"/>
    <property type="project" value="UniProtKB-EC"/>
</dbReference>
<dbReference type="Proteomes" id="UP001140172">
    <property type="component" value="Unassembled WGS sequence"/>
</dbReference>
<sequence>MADDDGERKRRRKNRWGGREPTAAVAAAVTASMGKEQIESYAAALRIDEITRRLRSGDVVPPASQRSPSPPPMYNAEGKRTNTREHRYRRRLEEERTRLVEEQLRRDPAYRPPADYKRRSRFSEKVFIPVDDNPGLNFIGLLIGPRGNTLKKIEGESGCKISIRGKGSIKEGKRREDVGIPGADEELHCHVVADSEDKVRRGVRLVREIIRKACVTPEGHNDLKRNQLRELAALNGTLRDDENQACLNCGALGHRRWECPEKTNVTVNLVCRVCGGKGHVARDCTQRHDPEALQKARDRDSQLNSEYLSLMEELGEAVPDRAPGGYADAGRGRSPRGRVGSPRGRARSPGAAPWLRDSRPAEADDGGAYDGRRESRSRLSRRSRSPPPPRRLDPPTTPPWLRRRNHPPAYQAYQGYGGRESSRHYGAQPPLPPPLQPQQQQQQYWSGDHDFARLADECERMLGLGADYLHMDVMDGHFVPNLTLGAPIIKSLRPHTKGFLDCHLMVSNPEQWVKDFANAGADLFCFHYEATKDASALIDTIHQSGMKAGMAIKPATPVDVVYEFCAKLDQVLVMTVEPGFGGQSFMPDCMRKVEQLRARFPELDIEVDGGLDPENIEVAAKAGANVIVAGSSIFKAQSPGDVISLFRKVVNEAQPTS</sequence>
<feature type="region of interest" description="Disordered" evidence="25">
    <location>
        <begin position="52"/>
        <end position="83"/>
    </location>
</feature>
<evidence type="ECO:0000256" key="23">
    <source>
        <dbReference type="PROSITE-ProRule" id="PRU00047"/>
    </source>
</evidence>
<comment type="similarity">
    <text evidence="8">Belongs to the ribulose-phosphate 3-epimerase family.</text>
</comment>
<dbReference type="GO" id="GO:0008270">
    <property type="term" value="F:zinc ion binding"/>
    <property type="evidence" value="ECO:0007669"/>
    <property type="project" value="UniProtKB-KW"/>
</dbReference>
<dbReference type="SMART" id="SM00343">
    <property type="entry name" value="ZnF_C2HC"/>
    <property type="match status" value="2"/>
</dbReference>
<dbReference type="FunFam" id="3.20.20.70:FF:000171">
    <property type="entry name" value="Ribulose-phosphate 3-epimerase"/>
    <property type="match status" value="1"/>
</dbReference>
<keyword evidence="16" id="KW-0862">Zinc</keyword>
<evidence type="ECO:0000256" key="19">
    <source>
        <dbReference type="ARBA" id="ARBA00023242"/>
    </source>
</evidence>
<evidence type="ECO:0000256" key="5">
    <source>
        <dbReference type="ARBA" id="ARBA00001954"/>
    </source>
</evidence>
<dbReference type="InterPro" id="IPR036875">
    <property type="entry name" value="Znf_CCHC_sf"/>
</dbReference>
<keyword evidence="15 23" id="KW-0863">Zinc-finger</keyword>
<evidence type="ECO:0000256" key="7">
    <source>
        <dbReference type="ARBA" id="ARBA00005016"/>
    </source>
</evidence>
<evidence type="ECO:0000256" key="14">
    <source>
        <dbReference type="ARBA" id="ARBA00022723"/>
    </source>
</evidence>
<evidence type="ECO:0000256" key="1">
    <source>
        <dbReference type="ARBA" id="ARBA00001782"/>
    </source>
</evidence>
<keyword evidence="28" id="KW-1185">Reference proteome</keyword>
<dbReference type="PANTHER" id="PTHR11749">
    <property type="entry name" value="RIBULOSE-5-PHOSPHATE-3-EPIMERASE"/>
    <property type="match status" value="1"/>
</dbReference>
<evidence type="ECO:0000313" key="28">
    <source>
        <dbReference type="Proteomes" id="UP001140172"/>
    </source>
</evidence>
<dbReference type="InterPro" id="IPR013785">
    <property type="entry name" value="Aldolase_TIM"/>
</dbReference>
<feature type="domain" description="CCHC-type" evidence="26">
    <location>
        <begin position="271"/>
        <end position="286"/>
    </location>
</feature>
<evidence type="ECO:0000256" key="25">
    <source>
        <dbReference type="SAM" id="MobiDB-lite"/>
    </source>
</evidence>
<dbReference type="AlphaFoldDB" id="A0A9W8HGS3"/>
<feature type="region of interest" description="Disordered" evidence="25">
    <location>
        <begin position="316"/>
        <end position="440"/>
    </location>
</feature>
<evidence type="ECO:0000259" key="26">
    <source>
        <dbReference type="PROSITE" id="PS50158"/>
    </source>
</evidence>